<evidence type="ECO:0000313" key="3">
    <source>
        <dbReference type="Proteomes" id="UP000683360"/>
    </source>
</evidence>
<feature type="compositionally biased region" description="Acidic residues" evidence="1">
    <location>
        <begin position="579"/>
        <end position="608"/>
    </location>
</feature>
<gene>
    <name evidence="2" type="ORF">MEDL_47399</name>
</gene>
<dbReference type="EMBL" id="CAJPWZ010002271">
    <property type="protein sequence ID" value="CAG2234771.1"/>
    <property type="molecule type" value="Genomic_DNA"/>
</dbReference>
<dbReference type="Proteomes" id="UP000683360">
    <property type="component" value="Unassembled WGS sequence"/>
</dbReference>
<sequence length="1302" mass="148348">MASGEEQSFNVKLLINDVKVGEDDSKTSWYPLPFVTVNLKKHTTEFKGTFKHVKCTGYVMKEGNICELCKGIPTLPSFKKRLLLRTLNVNDGNRDLTKVRFDYMTKTEQLNLLQKKSEELKKCRSDAFFLKSKHIRLKLRTRTLREKLTEFSSRGDIKAIYHKLVKAEEKGILDNKNVFLETIESIANNFHVQGPHGKRYKSSTRKIFEALLIMGAAEDETAIVGTVMYHQDRDELLGFCGPKDNHKCMENNHIKVGNDRDAYDRLVNAFDKNIIGKYARVILLNPLHEKIPHLVALLMPTCNRFTHHTVYHQWQKVQNLYELHLEHELGPLIARKEVVENGYVIREIGDQDVIHNHKKIINHLDHTSRMLHIGPDLLVHMNQIELVMRSFPVLVHGLTRDHVRRDRDRQNWKVAQELSFQRVQDCLNDLINGSDDRAPIPSVKGTKAFLYVVHQDNFPNSQCLLHLTGSDCCEDFFSKNGQFVGNHHVYPYGQMYRNVSHMIRLSQIEANDNAPKFAKAHIKQENVWKSQYPGGVTCSLRDYPALGEEISAWKIGIRRARDLAKELGIIPRDLNIDLGFDDDDGDDDDGDDDDGDDDDGDDDDDTDDNYGWFYKPFDNCNHDKLFKNLSGDTCNNNNHDSDEYCDDDDLDPCIATDETQEIHDSSDDSQDENSTYTPMNIFEPTSSEFMEMHECIDVAIDNFEEHSDQNSVNIDDSIPSSLQKRQRIDATLLVPEHGIQHKTTLVKLLNEDPNLSKDRLVRVRQAALPNMAKSAQLGTDNGINLFEDFAYVDRTAKTFQIGHLKHPKDAKNNYFLNDLQITFSKYERISEDTYKINIFEIVSITASDIICHVNLTFQSGVLILSAEELSVIEQSVEKLMNTNHGKTKEGRATGQKRSVSHQHAFQDFDGRFAEVIFVAPSRADPVEENKDFKPDSLLKLAPASLLNILADSINNDVCLMFRDFLNFMNANIEFYQNEEPVLKRPRREIVSCFDTPGLYEVSSQSEPSLSQESSWSLTSDGQKHLNSGIHVLNEPLQNLSSGNMSPIKYILQQPLECVQDSTKRYVRRKASEAVCTVLDHIAPGQSSKLLDLLVEDICNNNAVDKQNESKDELLNLILRLYDEADSNALKMQLLSIISTTSLNSKSQLLELKPGMSKWKVDQSRSHATRFGVGTIQTEKTPNYRDKMDKEKLKHAMAFFLDPNFIQICSFGNKDLHFDNGDVINIPQVVRRTCHSALIHMYKTVCTEADFTPLSDSTLFKILTTCSAAKRSNLCGLDNITTDGTFAIENLIRMTETLKVGIK</sequence>
<comment type="caution">
    <text evidence="2">The sequence shown here is derived from an EMBL/GenBank/DDBJ whole genome shotgun (WGS) entry which is preliminary data.</text>
</comment>
<accession>A0A8S3TU30</accession>
<dbReference type="OrthoDB" id="7696082at2759"/>
<proteinExistence type="predicted"/>
<evidence type="ECO:0000313" key="2">
    <source>
        <dbReference type="EMBL" id="CAG2234771.1"/>
    </source>
</evidence>
<protein>
    <submittedName>
        <fullName evidence="2">Uncharacterized protein</fullName>
    </submittedName>
</protein>
<organism evidence="2 3">
    <name type="scientific">Mytilus edulis</name>
    <name type="common">Blue mussel</name>
    <dbReference type="NCBI Taxonomy" id="6550"/>
    <lineage>
        <taxon>Eukaryota</taxon>
        <taxon>Metazoa</taxon>
        <taxon>Spiralia</taxon>
        <taxon>Lophotrochozoa</taxon>
        <taxon>Mollusca</taxon>
        <taxon>Bivalvia</taxon>
        <taxon>Autobranchia</taxon>
        <taxon>Pteriomorphia</taxon>
        <taxon>Mytilida</taxon>
        <taxon>Mytiloidea</taxon>
        <taxon>Mytilidae</taxon>
        <taxon>Mytilinae</taxon>
        <taxon>Mytilus</taxon>
    </lineage>
</organism>
<reference evidence="2" key="1">
    <citation type="submission" date="2021-03" db="EMBL/GenBank/DDBJ databases">
        <authorList>
            <person name="Bekaert M."/>
        </authorList>
    </citation>
    <scope>NUCLEOTIDE SEQUENCE</scope>
</reference>
<name>A0A8S3TU30_MYTED</name>
<feature type="region of interest" description="Disordered" evidence="1">
    <location>
        <begin position="578"/>
        <end position="608"/>
    </location>
</feature>
<evidence type="ECO:0000256" key="1">
    <source>
        <dbReference type="SAM" id="MobiDB-lite"/>
    </source>
</evidence>
<keyword evidence="3" id="KW-1185">Reference proteome</keyword>